<gene>
    <name evidence="11 13" type="primary">glyS</name>
    <name evidence="13" type="ORF">PUR21_18935</name>
</gene>
<dbReference type="Gene3D" id="1.10.730.10">
    <property type="entry name" value="Isoleucyl-tRNA Synthetase, Domain 1"/>
    <property type="match status" value="1"/>
</dbReference>
<keyword evidence="7 11" id="KW-0067">ATP-binding</keyword>
<accession>A0ABU9ZE35</accession>
<evidence type="ECO:0000256" key="1">
    <source>
        <dbReference type="ARBA" id="ARBA00004496"/>
    </source>
</evidence>
<dbReference type="GO" id="GO:0004820">
    <property type="term" value="F:glycine-tRNA ligase activity"/>
    <property type="evidence" value="ECO:0007669"/>
    <property type="project" value="UniProtKB-EC"/>
</dbReference>
<evidence type="ECO:0000256" key="8">
    <source>
        <dbReference type="ARBA" id="ARBA00022917"/>
    </source>
</evidence>
<dbReference type="NCBIfam" id="TIGR00211">
    <property type="entry name" value="glyS"/>
    <property type="match status" value="1"/>
</dbReference>
<keyword evidence="4 11" id="KW-0963">Cytoplasm</keyword>
<dbReference type="RefSeq" id="WP_183667918.1">
    <property type="nucleotide sequence ID" value="NZ_JACHOS010000007.1"/>
</dbReference>
<evidence type="ECO:0000256" key="10">
    <source>
        <dbReference type="ARBA" id="ARBA00047937"/>
    </source>
</evidence>
<dbReference type="PANTHER" id="PTHR30075">
    <property type="entry name" value="GLYCYL-TRNA SYNTHETASE"/>
    <property type="match status" value="1"/>
</dbReference>
<dbReference type="Pfam" id="PF05746">
    <property type="entry name" value="DALR_1"/>
    <property type="match status" value="1"/>
</dbReference>
<evidence type="ECO:0000256" key="2">
    <source>
        <dbReference type="ARBA" id="ARBA00008226"/>
    </source>
</evidence>
<keyword evidence="9 11" id="KW-0030">Aminoacyl-tRNA synthetase</keyword>
<dbReference type="EC" id="6.1.1.14" evidence="11"/>
<evidence type="ECO:0000256" key="9">
    <source>
        <dbReference type="ARBA" id="ARBA00023146"/>
    </source>
</evidence>
<comment type="caution">
    <text evidence="13">The sequence shown here is derived from an EMBL/GenBank/DDBJ whole genome shotgun (WGS) entry which is preliminary data.</text>
</comment>
<dbReference type="InterPro" id="IPR008909">
    <property type="entry name" value="DALR_anticod-bd"/>
</dbReference>
<comment type="subunit">
    <text evidence="3 11">Tetramer of two alpha and two beta subunits.</text>
</comment>
<feature type="domain" description="DALR anticodon binding" evidence="12">
    <location>
        <begin position="609"/>
        <end position="711"/>
    </location>
</feature>
<dbReference type="HAMAP" id="MF_00255">
    <property type="entry name" value="Gly_tRNA_synth_beta"/>
    <property type="match status" value="1"/>
</dbReference>
<keyword evidence="8 11" id="KW-0648">Protein biosynthesis</keyword>
<dbReference type="InterPro" id="IPR015944">
    <property type="entry name" value="Gly-tRNA-synth_bsu"/>
</dbReference>
<keyword evidence="14" id="KW-1185">Reference proteome</keyword>
<evidence type="ECO:0000256" key="6">
    <source>
        <dbReference type="ARBA" id="ARBA00022741"/>
    </source>
</evidence>
<reference evidence="13 14" key="1">
    <citation type="journal article" date="2023" name="PLoS ONE">
        <title>Complete genome assembly of Hawai'i environmental nontuberculous mycobacteria reveals unexpected co-isolation with methylobacteria.</title>
        <authorList>
            <person name="Hendrix J."/>
            <person name="Epperson L.E."/>
            <person name="Tong E.I."/>
            <person name="Chan Y.L."/>
            <person name="Hasan N.A."/>
            <person name="Dawrs S.N."/>
            <person name="Norton G.J."/>
            <person name="Virdi R."/>
            <person name="Crooks J.L."/>
            <person name="Chan E.D."/>
            <person name="Honda J.R."/>
            <person name="Strong M."/>
        </authorList>
    </citation>
    <scope>NUCLEOTIDE SEQUENCE [LARGE SCALE GENOMIC DNA]</scope>
    <source>
        <strain evidence="13 14">NJH_HI01</strain>
    </source>
</reference>
<evidence type="ECO:0000313" key="14">
    <source>
        <dbReference type="Proteomes" id="UP001404845"/>
    </source>
</evidence>
<evidence type="ECO:0000256" key="5">
    <source>
        <dbReference type="ARBA" id="ARBA00022598"/>
    </source>
</evidence>
<dbReference type="PROSITE" id="PS50861">
    <property type="entry name" value="AA_TRNA_LIGASE_II_GLYAB"/>
    <property type="match status" value="1"/>
</dbReference>
<dbReference type="SUPFAM" id="SSF109604">
    <property type="entry name" value="HD-domain/PDEase-like"/>
    <property type="match status" value="1"/>
</dbReference>
<dbReference type="Pfam" id="PF02092">
    <property type="entry name" value="tRNA_synt_2f"/>
    <property type="match status" value="1"/>
</dbReference>
<comment type="subcellular location">
    <subcellularLocation>
        <location evidence="1 11">Cytoplasm</location>
    </subcellularLocation>
</comment>
<sequence length="724" mass="79205">MPDLLLELRSEEIPARMQRRAAEDLRKLVTDALVERGFLYEGAKAFATPRRLALHVAGLPARGEAVREERRGPRVGAPEAALQGFLKSAGLSSLDQATTVTDPKKGEFYLAVIERPGRETIDVLAEILPGIIRNFPWPKSMRWGAASAQPGSLRWVRPLQSIVATFGPETETPDVVPFSVDGIAAGTTTSGHRFLKPEPFEVRRFDDYVQALERADVILDADRRKDIILHDAKDLAFARGLDLVEDEGLLEEVAGLVERPVVLMGAFEERFLEIPAEAIRATIRANQKCFVLRKSGSEELAPAFVLVSNLLASDGGAAITAGNERVVRARLSDAKFFWETDKAVRLEDRLPKLDSIVFHEKLGTQGERVNRIAGLARRIASAIDIRFDLDLVERAARLAKADLVTEMVGEFPELQGLMGRKYATLQGEDPRVAAAIEEHYKPLGPSDRVPTEIVSIAVAMADKLDLLAGFWSIDEKPTGSKDPFGLRRAALGVIRLILENGLRLPLLDGPIWDAFDELPGKSAVVLDLSGAAALDALDGETDLTDPRAKDLLAFLADRLKVYLRDQGARHDLIDAVFALPGQDDLLMVVRRVEALGEFLGTDDGKNLLAGYKRAANILRIEEKKDGRSYDAVPDAALASSGQPEERALAEALAETRREASAAVAAEDFAGAMRALSRLRAPVDAFFEKVTVNADDPALRQNRLLLLNALRAATREVADFSRIEG</sequence>
<organism evidence="13 14">
    <name type="scientific">Methylorubrum rhodesianum</name>
    <dbReference type="NCBI Taxonomy" id="29427"/>
    <lineage>
        <taxon>Bacteria</taxon>
        <taxon>Pseudomonadati</taxon>
        <taxon>Pseudomonadota</taxon>
        <taxon>Alphaproteobacteria</taxon>
        <taxon>Hyphomicrobiales</taxon>
        <taxon>Methylobacteriaceae</taxon>
        <taxon>Methylorubrum</taxon>
    </lineage>
</organism>
<evidence type="ECO:0000256" key="4">
    <source>
        <dbReference type="ARBA" id="ARBA00022490"/>
    </source>
</evidence>
<dbReference type="PRINTS" id="PR01045">
    <property type="entry name" value="TRNASYNTHGB"/>
</dbReference>
<evidence type="ECO:0000256" key="7">
    <source>
        <dbReference type="ARBA" id="ARBA00022840"/>
    </source>
</evidence>
<comment type="similarity">
    <text evidence="2 11">Belongs to the class-II aminoacyl-tRNA synthetase family.</text>
</comment>
<name>A0ABU9ZE35_9HYPH</name>
<keyword evidence="5 11" id="KW-0436">Ligase</keyword>
<evidence type="ECO:0000256" key="11">
    <source>
        <dbReference type="HAMAP-Rule" id="MF_00255"/>
    </source>
</evidence>
<comment type="catalytic activity">
    <reaction evidence="10 11">
        <text>tRNA(Gly) + glycine + ATP = glycyl-tRNA(Gly) + AMP + diphosphate</text>
        <dbReference type="Rhea" id="RHEA:16013"/>
        <dbReference type="Rhea" id="RHEA-COMP:9664"/>
        <dbReference type="Rhea" id="RHEA-COMP:9683"/>
        <dbReference type="ChEBI" id="CHEBI:30616"/>
        <dbReference type="ChEBI" id="CHEBI:33019"/>
        <dbReference type="ChEBI" id="CHEBI:57305"/>
        <dbReference type="ChEBI" id="CHEBI:78442"/>
        <dbReference type="ChEBI" id="CHEBI:78522"/>
        <dbReference type="ChEBI" id="CHEBI:456215"/>
        <dbReference type="EC" id="6.1.1.14"/>
    </reaction>
</comment>
<protein>
    <recommendedName>
        <fullName evidence="11">Glycine--tRNA ligase beta subunit</fullName>
        <ecNumber evidence="11">6.1.1.14</ecNumber>
    </recommendedName>
    <alternativeName>
        <fullName evidence="11">Glycyl-tRNA synthetase beta subunit</fullName>
        <shortName evidence="11">GlyRS</shortName>
    </alternativeName>
</protein>
<dbReference type="Proteomes" id="UP001404845">
    <property type="component" value="Unassembled WGS sequence"/>
</dbReference>
<evidence type="ECO:0000313" key="13">
    <source>
        <dbReference type="EMBL" id="MEN3229697.1"/>
    </source>
</evidence>
<dbReference type="InterPro" id="IPR006194">
    <property type="entry name" value="Gly-tRNA-synth_heterodimer"/>
</dbReference>
<dbReference type="PANTHER" id="PTHR30075:SF2">
    <property type="entry name" value="GLYCINE--TRNA LIGASE, CHLOROPLASTIC_MITOCHONDRIAL 2"/>
    <property type="match status" value="1"/>
</dbReference>
<evidence type="ECO:0000259" key="12">
    <source>
        <dbReference type="Pfam" id="PF05746"/>
    </source>
</evidence>
<dbReference type="EMBL" id="JAQYXL010000001">
    <property type="protein sequence ID" value="MEN3229697.1"/>
    <property type="molecule type" value="Genomic_DNA"/>
</dbReference>
<evidence type="ECO:0000256" key="3">
    <source>
        <dbReference type="ARBA" id="ARBA00011209"/>
    </source>
</evidence>
<keyword evidence="6 11" id="KW-0547">Nucleotide-binding</keyword>
<proteinExistence type="inferred from homology"/>